<protein>
    <submittedName>
        <fullName evidence="5">GntR family transcriptional regulator</fullName>
    </submittedName>
</protein>
<dbReference type="InterPro" id="IPR008920">
    <property type="entry name" value="TF_FadR/GntR_C"/>
</dbReference>
<dbReference type="EMBL" id="QRHL01000002">
    <property type="protein sequence ID" value="RHF74426.1"/>
    <property type="molecule type" value="Genomic_DNA"/>
</dbReference>
<dbReference type="RefSeq" id="WP_005887148.1">
    <property type="nucleotide sequence ID" value="NZ_CABMMQ010000002.1"/>
</dbReference>
<sequence>MKLLAQREYENIKEFIYRTLKYNIMTLFLKPGEKISESELQNFFNTSKSPIREALVKLKEEKLIEAIPQKGTFISKINLKLVENTLFIRKILEKEVLRLVILSPLDKKVLIEKLNENLLLIEKIIKECTCNEKLVELFNLDKKFHEIIFKFVDKGEIWNIISSSSTHYERFRVLETPEQKTLLFILEQHRRIIEIIKNGDVSLIEETITLHGENFLNSCNTLLTKYNSYFLTEEKKNEEVVANI</sequence>
<dbReference type="InterPro" id="IPR036388">
    <property type="entry name" value="WH-like_DNA-bd_sf"/>
</dbReference>
<dbReference type="GeneID" id="62764098"/>
<dbReference type="SUPFAM" id="SSF48008">
    <property type="entry name" value="GntR ligand-binding domain-like"/>
    <property type="match status" value="1"/>
</dbReference>
<evidence type="ECO:0000256" key="3">
    <source>
        <dbReference type="ARBA" id="ARBA00023163"/>
    </source>
</evidence>
<dbReference type="AlphaFoldDB" id="A0A414Q0U4"/>
<evidence type="ECO:0000259" key="4">
    <source>
        <dbReference type="PROSITE" id="PS50949"/>
    </source>
</evidence>
<dbReference type="InterPro" id="IPR011711">
    <property type="entry name" value="GntR_C"/>
</dbReference>
<dbReference type="PROSITE" id="PS50949">
    <property type="entry name" value="HTH_GNTR"/>
    <property type="match status" value="1"/>
</dbReference>
<reference evidence="5 6" key="1">
    <citation type="submission" date="2018-08" db="EMBL/GenBank/DDBJ databases">
        <title>A genome reference for cultivated species of the human gut microbiota.</title>
        <authorList>
            <person name="Zou Y."/>
            <person name="Xue W."/>
            <person name="Luo G."/>
        </authorList>
    </citation>
    <scope>NUCLEOTIDE SEQUENCE [LARGE SCALE GENOMIC DNA]</scope>
    <source>
        <strain evidence="5 6">AM25-1</strain>
    </source>
</reference>
<evidence type="ECO:0000256" key="1">
    <source>
        <dbReference type="ARBA" id="ARBA00023015"/>
    </source>
</evidence>
<name>A0A414Q0U4_FUSMR</name>
<comment type="caution">
    <text evidence="5">The sequence shown here is derived from an EMBL/GenBank/DDBJ whole genome shotgun (WGS) entry which is preliminary data.</text>
</comment>
<dbReference type="Proteomes" id="UP000284676">
    <property type="component" value="Unassembled WGS sequence"/>
</dbReference>
<keyword evidence="1" id="KW-0805">Transcription regulation</keyword>
<evidence type="ECO:0000313" key="6">
    <source>
        <dbReference type="Proteomes" id="UP000284676"/>
    </source>
</evidence>
<dbReference type="PANTHER" id="PTHR43537:SF45">
    <property type="entry name" value="GNTR FAMILY REGULATORY PROTEIN"/>
    <property type="match status" value="1"/>
</dbReference>
<dbReference type="CDD" id="cd07377">
    <property type="entry name" value="WHTH_GntR"/>
    <property type="match status" value="1"/>
</dbReference>
<dbReference type="InterPro" id="IPR000524">
    <property type="entry name" value="Tscrpt_reg_HTH_GntR"/>
</dbReference>
<keyword evidence="3" id="KW-0804">Transcription</keyword>
<dbReference type="GO" id="GO:0003677">
    <property type="term" value="F:DNA binding"/>
    <property type="evidence" value="ECO:0007669"/>
    <property type="project" value="UniProtKB-KW"/>
</dbReference>
<dbReference type="InterPro" id="IPR036390">
    <property type="entry name" value="WH_DNA-bd_sf"/>
</dbReference>
<feature type="domain" description="HTH gntR-type" evidence="4">
    <location>
        <begin position="10"/>
        <end position="77"/>
    </location>
</feature>
<evidence type="ECO:0000313" key="5">
    <source>
        <dbReference type="EMBL" id="RHF74426.1"/>
    </source>
</evidence>
<dbReference type="GO" id="GO:0003700">
    <property type="term" value="F:DNA-binding transcription factor activity"/>
    <property type="evidence" value="ECO:0007669"/>
    <property type="project" value="InterPro"/>
</dbReference>
<gene>
    <name evidence="5" type="ORF">DW663_02875</name>
</gene>
<dbReference type="Gene3D" id="1.10.10.10">
    <property type="entry name" value="Winged helix-like DNA-binding domain superfamily/Winged helix DNA-binding domain"/>
    <property type="match status" value="1"/>
</dbReference>
<organism evidence="5 6">
    <name type="scientific">Fusobacterium mortiferum</name>
    <dbReference type="NCBI Taxonomy" id="850"/>
    <lineage>
        <taxon>Bacteria</taxon>
        <taxon>Fusobacteriati</taxon>
        <taxon>Fusobacteriota</taxon>
        <taxon>Fusobacteriia</taxon>
        <taxon>Fusobacteriales</taxon>
        <taxon>Fusobacteriaceae</taxon>
        <taxon>Fusobacterium</taxon>
    </lineage>
</organism>
<dbReference type="Gene3D" id="1.20.120.530">
    <property type="entry name" value="GntR ligand-binding domain-like"/>
    <property type="match status" value="1"/>
</dbReference>
<keyword evidence="2" id="KW-0238">DNA-binding</keyword>
<dbReference type="PANTHER" id="PTHR43537">
    <property type="entry name" value="TRANSCRIPTIONAL REGULATOR, GNTR FAMILY"/>
    <property type="match status" value="1"/>
</dbReference>
<proteinExistence type="predicted"/>
<dbReference type="SUPFAM" id="SSF46785">
    <property type="entry name" value="Winged helix' DNA-binding domain"/>
    <property type="match status" value="1"/>
</dbReference>
<dbReference type="Pfam" id="PF00392">
    <property type="entry name" value="GntR"/>
    <property type="match status" value="1"/>
</dbReference>
<dbReference type="Pfam" id="PF07729">
    <property type="entry name" value="FCD"/>
    <property type="match status" value="1"/>
</dbReference>
<dbReference type="SMART" id="SM00345">
    <property type="entry name" value="HTH_GNTR"/>
    <property type="match status" value="1"/>
</dbReference>
<evidence type="ECO:0000256" key="2">
    <source>
        <dbReference type="ARBA" id="ARBA00023125"/>
    </source>
</evidence>
<accession>A0A414Q0U4</accession>